<dbReference type="Proteomes" id="UP000294498">
    <property type="component" value="Unassembled WGS sequence"/>
</dbReference>
<evidence type="ECO:0000313" key="1">
    <source>
        <dbReference type="EMBL" id="TDX00274.1"/>
    </source>
</evidence>
<dbReference type="EMBL" id="SODV01000001">
    <property type="protein sequence ID" value="TDX00274.1"/>
    <property type="molecule type" value="Genomic_DNA"/>
</dbReference>
<proteinExistence type="predicted"/>
<reference evidence="1 2" key="1">
    <citation type="submission" date="2019-03" db="EMBL/GenBank/DDBJ databases">
        <title>Genomic Encyclopedia of Type Strains, Phase IV (KMG-IV): sequencing the most valuable type-strain genomes for metagenomic binning, comparative biology and taxonomic classification.</title>
        <authorList>
            <person name="Goeker M."/>
        </authorList>
    </citation>
    <scope>NUCLEOTIDE SEQUENCE [LARGE SCALE GENOMIC DNA]</scope>
    <source>
        <strain evidence="1 2">DSM 100059</strain>
    </source>
</reference>
<sequence>MGAVDKLRKKLKEGEVYRRSDLATWSSSVDRDLNDLVTEGALQKLSQGLFYYPRQTVFGKTPPDEKVLVRSFLKDDNFLLTSPNVFNSLGVGTTQLYNTKVVYNHKRHGKFKFGNQEFDFRVKHHFPKKPTTEFLLVDLVNNLDTLAEDKASVLKNVADKVTSMDKKALKRSVAQYGSVKTKKIFAPLI</sequence>
<dbReference type="OrthoDB" id="9798200at2"/>
<protein>
    <submittedName>
        <fullName evidence="1">Uncharacterized protein</fullName>
    </submittedName>
</protein>
<gene>
    <name evidence="1" type="ORF">EDB95_1293</name>
</gene>
<accession>A0A4R8DQ71</accession>
<organism evidence="1 2">
    <name type="scientific">Dinghuibacter silviterrae</name>
    <dbReference type="NCBI Taxonomy" id="1539049"/>
    <lineage>
        <taxon>Bacteria</taxon>
        <taxon>Pseudomonadati</taxon>
        <taxon>Bacteroidota</taxon>
        <taxon>Chitinophagia</taxon>
        <taxon>Chitinophagales</taxon>
        <taxon>Chitinophagaceae</taxon>
        <taxon>Dinghuibacter</taxon>
    </lineage>
</organism>
<dbReference type="AlphaFoldDB" id="A0A4R8DQ71"/>
<comment type="caution">
    <text evidence="1">The sequence shown here is derived from an EMBL/GenBank/DDBJ whole genome shotgun (WGS) entry which is preliminary data.</text>
</comment>
<keyword evidence="2" id="KW-1185">Reference proteome</keyword>
<name>A0A4R8DQ71_9BACT</name>
<dbReference type="RefSeq" id="WP_133991690.1">
    <property type="nucleotide sequence ID" value="NZ_SODV01000001.1"/>
</dbReference>
<evidence type="ECO:0000313" key="2">
    <source>
        <dbReference type="Proteomes" id="UP000294498"/>
    </source>
</evidence>